<sequence>MLFYVISPILGRAVPNAEHASMLAMGILAVSFAEDRAPLIEDRSVAAAPGHAYAAEKLARRIAAELRHPRPIFTWRALPLVMPCLRILSEDASAQAALDLAKAVHGCIELGLTDAAILGAEAADGLAALPSSRREEAIEGFYDLPPGKQVCALKELAAEDFRRVRPKKQPIRDEEE</sequence>
<reference evidence="1 2" key="1">
    <citation type="submission" date="2020-08" db="EMBL/GenBank/DDBJ databases">
        <title>The genome sequence of type strain Novosphingobium piscinae KCTC 42194.</title>
        <authorList>
            <person name="Liu Y."/>
        </authorList>
    </citation>
    <scope>NUCLEOTIDE SEQUENCE [LARGE SCALE GENOMIC DNA]</scope>
    <source>
        <strain evidence="1 2">KCTC 42194</strain>
    </source>
</reference>
<evidence type="ECO:0000313" key="2">
    <source>
        <dbReference type="Proteomes" id="UP000551327"/>
    </source>
</evidence>
<accession>A0A7X1FZ81</accession>
<keyword evidence="2" id="KW-1185">Reference proteome</keyword>
<name>A0A7X1FZ81_9SPHN</name>
<dbReference type="EMBL" id="JACLAX010000010">
    <property type="protein sequence ID" value="MBC2669708.1"/>
    <property type="molecule type" value="Genomic_DNA"/>
</dbReference>
<comment type="caution">
    <text evidence="1">The sequence shown here is derived from an EMBL/GenBank/DDBJ whole genome shotgun (WGS) entry which is preliminary data.</text>
</comment>
<dbReference type="Proteomes" id="UP000551327">
    <property type="component" value="Unassembled WGS sequence"/>
</dbReference>
<protein>
    <submittedName>
        <fullName evidence="1">Uncharacterized protein</fullName>
    </submittedName>
</protein>
<dbReference type="AlphaFoldDB" id="A0A7X1FZ81"/>
<proteinExistence type="predicted"/>
<gene>
    <name evidence="1" type="ORF">H7F53_11190</name>
</gene>
<evidence type="ECO:0000313" key="1">
    <source>
        <dbReference type="EMBL" id="MBC2669708.1"/>
    </source>
</evidence>
<organism evidence="1 2">
    <name type="scientific">Novosphingobium piscinae</name>
    <dbReference type="NCBI Taxonomy" id="1507448"/>
    <lineage>
        <taxon>Bacteria</taxon>
        <taxon>Pseudomonadati</taxon>
        <taxon>Pseudomonadota</taxon>
        <taxon>Alphaproteobacteria</taxon>
        <taxon>Sphingomonadales</taxon>
        <taxon>Sphingomonadaceae</taxon>
        <taxon>Novosphingobium</taxon>
    </lineage>
</organism>